<gene>
    <name evidence="1" type="ORF">Tco_0702316</name>
</gene>
<keyword evidence="2" id="KW-1185">Reference proteome</keyword>
<evidence type="ECO:0000313" key="1">
    <source>
        <dbReference type="EMBL" id="GJS69475.1"/>
    </source>
</evidence>
<accession>A0ABQ4XXC7</accession>
<reference evidence="1" key="1">
    <citation type="journal article" date="2022" name="Int. J. Mol. Sci.">
        <title>Draft Genome of Tanacetum Coccineum: Genomic Comparison of Closely Related Tanacetum-Family Plants.</title>
        <authorList>
            <person name="Yamashiro T."/>
            <person name="Shiraishi A."/>
            <person name="Nakayama K."/>
            <person name="Satake H."/>
        </authorList>
    </citation>
    <scope>NUCLEOTIDE SEQUENCE</scope>
</reference>
<proteinExistence type="predicted"/>
<protein>
    <submittedName>
        <fullName evidence="1">Uncharacterized protein</fullName>
    </submittedName>
</protein>
<comment type="caution">
    <text evidence="1">The sequence shown here is derived from an EMBL/GenBank/DDBJ whole genome shotgun (WGS) entry which is preliminary data.</text>
</comment>
<dbReference type="Proteomes" id="UP001151760">
    <property type="component" value="Unassembled WGS sequence"/>
</dbReference>
<dbReference type="EMBL" id="BQNB010009864">
    <property type="protein sequence ID" value="GJS69475.1"/>
    <property type="molecule type" value="Genomic_DNA"/>
</dbReference>
<reference evidence="1" key="2">
    <citation type="submission" date="2022-01" db="EMBL/GenBank/DDBJ databases">
        <authorList>
            <person name="Yamashiro T."/>
            <person name="Shiraishi A."/>
            <person name="Satake H."/>
            <person name="Nakayama K."/>
        </authorList>
    </citation>
    <scope>NUCLEOTIDE SEQUENCE</scope>
</reference>
<evidence type="ECO:0000313" key="2">
    <source>
        <dbReference type="Proteomes" id="UP001151760"/>
    </source>
</evidence>
<sequence length="153" mass="17869">MWLWWTRTEMKEDPTRSDSGNLHGVSCICPKPEHMLMNSRDSLPKGFMKTEVNRRSKLQTITTISLKITPFIALQYKSGQIGARDVEEQQLDDALLKVLDRQLPELMRNTCVAWPRVCHESESKKASKESIKPKRNRWEIETRFNFLHPVNDS</sequence>
<organism evidence="1 2">
    <name type="scientific">Tanacetum coccineum</name>
    <dbReference type="NCBI Taxonomy" id="301880"/>
    <lineage>
        <taxon>Eukaryota</taxon>
        <taxon>Viridiplantae</taxon>
        <taxon>Streptophyta</taxon>
        <taxon>Embryophyta</taxon>
        <taxon>Tracheophyta</taxon>
        <taxon>Spermatophyta</taxon>
        <taxon>Magnoliopsida</taxon>
        <taxon>eudicotyledons</taxon>
        <taxon>Gunneridae</taxon>
        <taxon>Pentapetalae</taxon>
        <taxon>asterids</taxon>
        <taxon>campanulids</taxon>
        <taxon>Asterales</taxon>
        <taxon>Asteraceae</taxon>
        <taxon>Asteroideae</taxon>
        <taxon>Anthemideae</taxon>
        <taxon>Anthemidinae</taxon>
        <taxon>Tanacetum</taxon>
    </lineage>
</organism>
<name>A0ABQ4XXC7_9ASTR</name>